<dbReference type="STRING" id="298386.PBPRB1672"/>
<dbReference type="AlphaFoldDB" id="Q6LGP8"/>
<evidence type="ECO:0000313" key="2">
    <source>
        <dbReference type="Proteomes" id="UP000000593"/>
    </source>
</evidence>
<protein>
    <submittedName>
        <fullName evidence="1">Uncharacterized protein</fullName>
    </submittedName>
</protein>
<keyword evidence="2" id="KW-1185">Reference proteome</keyword>
<dbReference type="Proteomes" id="UP000000593">
    <property type="component" value="Chromosome 2"/>
</dbReference>
<evidence type="ECO:0000313" key="1">
    <source>
        <dbReference type="EMBL" id="CAG23532.1"/>
    </source>
</evidence>
<sequence>MSLRMRLLLSGVIVSKQFTTKQLFKEMYRVARRFESDKYGYPLLADIKRIEQRFMINEDSSELISRLFIHAKRALDAREQCDRLVVKSELRKLIHFEGLPF</sequence>
<name>Q6LGP8_PHOPR</name>
<dbReference type="EMBL" id="CR378680">
    <property type="protein sequence ID" value="CAG23532.1"/>
    <property type="molecule type" value="Genomic_DNA"/>
</dbReference>
<gene>
    <name evidence="1" type="ordered locus">PBPRB1672</name>
</gene>
<dbReference type="HOGENOM" id="CLU_2288936_0_0_6"/>
<proteinExistence type="predicted"/>
<reference evidence="2" key="1">
    <citation type="journal article" date="2005" name="Science">
        <title>Life at depth: Photobacterium profundum genome sequence and expression analysis.</title>
        <authorList>
            <person name="Vezzi A."/>
            <person name="Campanaro S."/>
            <person name="D'Angelo M."/>
            <person name="Simonato F."/>
            <person name="Vitulo N."/>
            <person name="Lauro F.M."/>
            <person name="Cestaro A."/>
            <person name="Malacrida G."/>
            <person name="Simionati B."/>
            <person name="Cannata N."/>
            <person name="Romualdi C."/>
            <person name="Bartlett D.H."/>
            <person name="Valle G."/>
        </authorList>
    </citation>
    <scope>NUCLEOTIDE SEQUENCE [LARGE SCALE GENOMIC DNA]</scope>
    <source>
        <strain evidence="2">ATCC BAA-1253 / SS9</strain>
    </source>
</reference>
<accession>Q6LGP8</accession>
<dbReference type="KEGG" id="ppr:PBPRB1672"/>
<organism evidence="1 2">
    <name type="scientific">Photobacterium profundum (strain SS9)</name>
    <dbReference type="NCBI Taxonomy" id="298386"/>
    <lineage>
        <taxon>Bacteria</taxon>
        <taxon>Pseudomonadati</taxon>
        <taxon>Pseudomonadota</taxon>
        <taxon>Gammaproteobacteria</taxon>
        <taxon>Vibrionales</taxon>
        <taxon>Vibrionaceae</taxon>
        <taxon>Photobacterium</taxon>
    </lineage>
</organism>